<organism evidence="4 5">
    <name type="scientific">Pseudonocardia yunnanensis</name>
    <dbReference type="NCBI Taxonomy" id="58107"/>
    <lineage>
        <taxon>Bacteria</taxon>
        <taxon>Bacillati</taxon>
        <taxon>Actinomycetota</taxon>
        <taxon>Actinomycetes</taxon>
        <taxon>Pseudonocardiales</taxon>
        <taxon>Pseudonocardiaceae</taxon>
        <taxon>Pseudonocardia</taxon>
    </lineage>
</organism>
<dbReference type="Gene3D" id="3.40.50.1820">
    <property type="entry name" value="alpha/beta hydrolase"/>
    <property type="match status" value="1"/>
</dbReference>
<feature type="domain" description="Methyltransferase" evidence="3">
    <location>
        <begin position="60"/>
        <end position="150"/>
    </location>
</feature>
<evidence type="ECO:0000313" key="4">
    <source>
        <dbReference type="EMBL" id="MFD1518387.1"/>
    </source>
</evidence>
<dbReference type="PANTHER" id="PTHR48081:SF8">
    <property type="entry name" value="ALPHA_BETA HYDROLASE FOLD-3 DOMAIN-CONTAINING PROTEIN-RELATED"/>
    <property type="match status" value="1"/>
</dbReference>
<dbReference type="PANTHER" id="PTHR48081">
    <property type="entry name" value="AB HYDROLASE SUPERFAMILY PROTEIN C4A8.06C"/>
    <property type="match status" value="1"/>
</dbReference>
<evidence type="ECO:0000259" key="2">
    <source>
        <dbReference type="Pfam" id="PF07859"/>
    </source>
</evidence>
<reference evidence="5" key="1">
    <citation type="journal article" date="2019" name="Int. J. Syst. Evol. Microbiol.">
        <title>The Global Catalogue of Microorganisms (GCM) 10K type strain sequencing project: providing services to taxonomists for standard genome sequencing and annotation.</title>
        <authorList>
            <consortium name="The Broad Institute Genomics Platform"/>
            <consortium name="The Broad Institute Genome Sequencing Center for Infectious Disease"/>
            <person name="Wu L."/>
            <person name="Ma J."/>
        </authorList>
    </citation>
    <scope>NUCLEOTIDE SEQUENCE [LARGE SCALE GENOMIC DNA]</scope>
    <source>
        <strain evidence="5">CCM 7043</strain>
    </source>
</reference>
<dbReference type="RefSeq" id="WP_344720635.1">
    <property type="nucleotide sequence ID" value="NZ_BAAAUS010000006.1"/>
</dbReference>
<dbReference type="InterPro" id="IPR013094">
    <property type="entry name" value="AB_hydrolase_3"/>
</dbReference>
<accession>A0ABW4EVB2</accession>
<evidence type="ECO:0000313" key="5">
    <source>
        <dbReference type="Proteomes" id="UP001597114"/>
    </source>
</evidence>
<dbReference type="EMBL" id="JBHUCO010000012">
    <property type="protein sequence ID" value="MFD1518387.1"/>
    <property type="molecule type" value="Genomic_DNA"/>
</dbReference>
<feature type="domain" description="Alpha/beta hydrolase fold-3" evidence="2">
    <location>
        <begin position="314"/>
        <end position="522"/>
    </location>
</feature>
<protein>
    <submittedName>
        <fullName evidence="4">Alpha/beta hydrolase fold domain-containing protein</fullName>
    </submittedName>
</protein>
<dbReference type="Gene3D" id="3.40.50.150">
    <property type="entry name" value="Vaccinia Virus protein VP39"/>
    <property type="match status" value="1"/>
</dbReference>
<evidence type="ECO:0000256" key="1">
    <source>
        <dbReference type="ARBA" id="ARBA00022801"/>
    </source>
</evidence>
<gene>
    <name evidence="4" type="ORF">ACFSJD_12865</name>
</gene>
<dbReference type="GO" id="GO:0016787">
    <property type="term" value="F:hydrolase activity"/>
    <property type="evidence" value="ECO:0007669"/>
    <property type="project" value="UniProtKB-KW"/>
</dbReference>
<dbReference type="InterPro" id="IPR029058">
    <property type="entry name" value="AB_hydrolase_fold"/>
</dbReference>
<evidence type="ECO:0000259" key="3">
    <source>
        <dbReference type="Pfam" id="PF13649"/>
    </source>
</evidence>
<keyword evidence="5" id="KW-1185">Reference proteome</keyword>
<keyword evidence="1 4" id="KW-0378">Hydrolase</keyword>
<dbReference type="SUPFAM" id="SSF53335">
    <property type="entry name" value="S-adenosyl-L-methionine-dependent methyltransferases"/>
    <property type="match status" value="1"/>
</dbReference>
<dbReference type="InterPro" id="IPR050300">
    <property type="entry name" value="GDXG_lipolytic_enzyme"/>
</dbReference>
<dbReference type="Pfam" id="PF07859">
    <property type="entry name" value="Abhydrolase_3"/>
    <property type="match status" value="1"/>
</dbReference>
<name>A0ABW4EVB2_9PSEU</name>
<dbReference type="SUPFAM" id="SSF53474">
    <property type="entry name" value="alpha/beta-Hydrolases"/>
    <property type="match status" value="1"/>
</dbReference>
<sequence length="546" mass="60821">MDDIVADQIGYYRARAGEYDEWWFRMNRYDQGVERNAAWFREVAEAEEVLAAAGPRGNALEIACGTGLWTRHLAPRVERLLALDAAEESMAIARARVDAPNVTYLEADIFSWRPSERYDFIFFGFWISHVPRSQWPGFWKMLADALAPGGSIFFIDDRRHPRGGISTGDRWQSGDDERETRIMNDGRHYTVVKNFFVPHDLEAELAALGWRGWVRETQEFFIYGSFTRVSPDPQVLAELAPLLETIGESEPPAAGDVENSRLYARRVFDHVTERWTPSEGVGVERHELVTDDGATLALDWYHPLAAEHPGSAALYLHGGGMILGLEHVGDLFDLMVRNYVATSGVPMLVVDYRIAPEHPFPTPVEDCYAALNWLAEHAQALGVDPNRIGVMGDSAGGNLAAAVCLLARDRGGPRVAQQLLIHPMLDDRTTTPDPLLLPFVTWTYDDNITGWGALLGNLAGTDEVSQYAAPARATDLTGLPDTYIDVGDLDIFRDEDVEYARRLSDAGVPTELHLYPGCMHAFDVLARKADVSQRAIAARVRRLCAL</sequence>
<dbReference type="Pfam" id="PF13649">
    <property type="entry name" value="Methyltransf_25"/>
    <property type="match status" value="1"/>
</dbReference>
<comment type="caution">
    <text evidence="4">The sequence shown here is derived from an EMBL/GenBank/DDBJ whole genome shotgun (WGS) entry which is preliminary data.</text>
</comment>
<dbReference type="InterPro" id="IPR041698">
    <property type="entry name" value="Methyltransf_25"/>
</dbReference>
<dbReference type="CDD" id="cd02440">
    <property type="entry name" value="AdoMet_MTases"/>
    <property type="match status" value="1"/>
</dbReference>
<proteinExistence type="predicted"/>
<dbReference type="Proteomes" id="UP001597114">
    <property type="component" value="Unassembled WGS sequence"/>
</dbReference>
<dbReference type="InterPro" id="IPR029063">
    <property type="entry name" value="SAM-dependent_MTases_sf"/>
</dbReference>